<comment type="subcellular location">
    <subcellularLocation>
        <location evidence="1">Cell membrane</location>
        <topology evidence="1">Lipid-anchor</topology>
        <topology evidence="1">GPI-anchor</topology>
    </subcellularLocation>
    <subcellularLocation>
        <location evidence="17">Extracellular vesicle membrane</location>
        <topology evidence="17">Lipid-anchor</topology>
        <topology evidence="17">GPI-anchor</topology>
    </subcellularLocation>
</comment>
<evidence type="ECO:0000256" key="23">
    <source>
        <dbReference type="ARBA" id="ARBA00049444"/>
    </source>
</evidence>
<organism evidence="29 30">
    <name type="scientific">Branchiostoma belcheri</name>
    <name type="common">Amphioxus</name>
    <dbReference type="NCBI Taxonomy" id="7741"/>
    <lineage>
        <taxon>Eukaryota</taxon>
        <taxon>Metazoa</taxon>
        <taxon>Chordata</taxon>
        <taxon>Cephalochordata</taxon>
        <taxon>Leptocardii</taxon>
        <taxon>Amphioxiformes</taxon>
        <taxon>Branchiostomatidae</taxon>
        <taxon>Branchiostoma</taxon>
    </lineage>
</organism>
<evidence type="ECO:0000256" key="8">
    <source>
        <dbReference type="ARBA" id="ARBA00022723"/>
    </source>
</evidence>
<name>A0A6P5A1T5_BRABE</name>
<feature type="binding site" evidence="26">
    <location>
        <position position="782"/>
    </location>
    <ligand>
        <name>Mg(2+)</name>
        <dbReference type="ChEBI" id="CHEBI:18420"/>
    </ligand>
</feature>
<evidence type="ECO:0000256" key="5">
    <source>
        <dbReference type="ARBA" id="ARBA00022475"/>
    </source>
</evidence>
<dbReference type="SMART" id="SM00098">
    <property type="entry name" value="alkPPc"/>
    <property type="match status" value="2"/>
</dbReference>
<comment type="cofactor">
    <cofactor evidence="26">
        <name>Zn(2+)</name>
        <dbReference type="ChEBI" id="CHEBI:29105"/>
    </cofactor>
    <text evidence="26">Binds 2 Zn(2+) ions.</text>
</comment>
<feature type="signal peptide" evidence="28">
    <location>
        <begin position="1"/>
        <end position="19"/>
    </location>
</feature>
<dbReference type="SUPFAM" id="SSF53649">
    <property type="entry name" value="Alkaline phosphatase-like"/>
    <property type="match status" value="2"/>
</dbReference>
<evidence type="ECO:0000256" key="20">
    <source>
        <dbReference type="ARBA" id="ARBA00048097"/>
    </source>
</evidence>
<gene>
    <name evidence="30" type="primary">LOC109479612</name>
</gene>
<comment type="catalytic activity">
    <reaction evidence="15">
        <text>a phosphate monoester + H2O = an alcohol + phosphate</text>
        <dbReference type="Rhea" id="RHEA:15017"/>
        <dbReference type="ChEBI" id="CHEBI:15377"/>
        <dbReference type="ChEBI" id="CHEBI:30879"/>
        <dbReference type="ChEBI" id="CHEBI:43474"/>
        <dbReference type="ChEBI" id="CHEBI:67140"/>
        <dbReference type="EC" id="3.1.3.1"/>
    </reaction>
    <physiologicalReaction direction="left-to-right" evidence="15">
        <dbReference type="Rhea" id="RHEA:15018"/>
    </physiologicalReaction>
</comment>
<proteinExistence type="inferred from homology"/>
<comment type="catalytic activity">
    <reaction evidence="16">
        <text>AMP + H2O = adenosine + phosphate</text>
        <dbReference type="Rhea" id="RHEA:29375"/>
        <dbReference type="ChEBI" id="CHEBI:15377"/>
        <dbReference type="ChEBI" id="CHEBI:16335"/>
        <dbReference type="ChEBI" id="CHEBI:43474"/>
        <dbReference type="ChEBI" id="CHEBI:456215"/>
    </reaction>
    <physiologicalReaction direction="left-to-right" evidence="16">
        <dbReference type="Rhea" id="RHEA:29376"/>
    </physiologicalReaction>
</comment>
<comment type="catalytic activity">
    <reaction evidence="23">
        <text>pyridoxal 5'-phosphate + H2O = pyridoxal + phosphate</text>
        <dbReference type="Rhea" id="RHEA:20533"/>
        <dbReference type="ChEBI" id="CHEBI:15377"/>
        <dbReference type="ChEBI" id="CHEBI:17310"/>
        <dbReference type="ChEBI" id="CHEBI:43474"/>
        <dbReference type="ChEBI" id="CHEBI:597326"/>
    </reaction>
    <physiologicalReaction direction="left-to-right" evidence="23">
        <dbReference type="Rhea" id="RHEA:20534"/>
    </physiologicalReaction>
</comment>
<keyword evidence="11 26" id="KW-0460">Magnesium</keyword>
<feature type="binding site" evidence="26">
    <location>
        <position position="512"/>
    </location>
    <ligand>
        <name>Zn(2+)</name>
        <dbReference type="ChEBI" id="CHEBI:29105"/>
        <label>2</label>
    </ligand>
</feature>
<comment type="catalytic activity">
    <reaction evidence="21">
        <text>ATP + H2O = ADP + phosphate + H(+)</text>
        <dbReference type="Rhea" id="RHEA:13065"/>
        <dbReference type="ChEBI" id="CHEBI:15377"/>
        <dbReference type="ChEBI" id="CHEBI:15378"/>
        <dbReference type="ChEBI" id="CHEBI:30616"/>
        <dbReference type="ChEBI" id="CHEBI:43474"/>
        <dbReference type="ChEBI" id="CHEBI:456216"/>
    </reaction>
    <physiologicalReaction direction="left-to-right" evidence="21">
        <dbReference type="Rhea" id="RHEA:13066"/>
    </physiologicalReaction>
</comment>
<evidence type="ECO:0000256" key="27">
    <source>
        <dbReference type="RuleBase" id="RU003946"/>
    </source>
</evidence>
<evidence type="ECO:0000256" key="25">
    <source>
        <dbReference type="PIRSR" id="PIRSR601952-1"/>
    </source>
</evidence>
<feature type="binding site" evidence="26">
    <location>
        <position position="787"/>
    </location>
    <ligand>
        <name>Zn(2+)</name>
        <dbReference type="ChEBI" id="CHEBI:29105"/>
        <label>2</label>
    </ligand>
</feature>
<comment type="subunit">
    <text evidence="3">Homodimer.</text>
</comment>
<evidence type="ECO:0000256" key="17">
    <source>
        <dbReference type="ARBA" id="ARBA00037828"/>
    </source>
</evidence>
<dbReference type="GeneID" id="109479612"/>
<comment type="catalytic activity">
    <reaction evidence="20">
        <text>diphosphate + H2O = 2 phosphate + H(+)</text>
        <dbReference type="Rhea" id="RHEA:24576"/>
        <dbReference type="ChEBI" id="CHEBI:15377"/>
        <dbReference type="ChEBI" id="CHEBI:15378"/>
        <dbReference type="ChEBI" id="CHEBI:33019"/>
        <dbReference type="ChEBI" id="CHEBI:43474"/>
    </reaction>
    <physiologicalReaction direction="left-to-right" evidence="20">
        <dbReference type="Rhea" id="RHEA:24577"/>
    </physiologicalReaction>
</comment>
<keyword evidence="14" id="KW-0449">Lipoprotein</keyword>
<evidence type="ECO:0000256" key="12">
    <source>
        <dbReference type="ARBA" id="ARBA00023136"/>
    </source>
</evidence>
<feature type="binding site" evidence="26">
    <location>
        <position position="829"/>
    </location>
    <ligand>
        <name>Zn(2+)</name>
        <dbReference type="ChEBI" id="CHEBI:29105"/>
        <label>2</label>
    </ligand>
</feature>
<keyword evidence="9" id="KW-0378">Hydrolase</keyword>
<dbReference type="GO" id="GO:0046872">
    <property type="term" value="F:metal ion binding"/>
    <property type="evidence" value="ECO:0007669"/>
    <property type="project" value="UniProtKB-KW"/>
</dbReference>
<dbReference type="AlphaFoldDB" id="A0A6P5A1T5"/>
<feature type="binding site" evidence="26">
    <location>
        <position position="623"/>
    </location>
    <ligand>
        <name>Mg(2+)</name>
        <dbReference type="ChEBI" id="CHEBI:18420"/>
    </ligand>
</feature>
<keyword evidence="10 26" id="KW-0862">Zinc</keyword>
<dbReference type="InterPro" id="IPR001952">
    <property type="entry name" value="Alkaline_phosphatase"/>
</dbReference>
<keyword evidence="28" id="KW-0732">Signal</keyword>
<dbReference type="Pfam" id="PF00245">
    <property type="entry name" value="Alk_phosphatase"/>
    <property type="match status" value="3"/>
</dbReference>
<dbReference type="PANTHER" id="PTHR11596">
    <property type="entry name" value="ALKALINE PHOSPHATASE"/>
    <property type="match status" value="1"/>
</dbReference>
<evidence type="ECO:0000256" key="15">
    <source>
        <dbReference type="ARBA" id="ARBA00036105"/>
    </source>
</evidence>
<keyword evidence="13" id="KW-0325">Glycoprotein</keyword>
<dbReference type="KEGG" id="bbel:109479612"/>
<dbReference type="GO" id="GO:0005886">
    <property type="term" value="C:plasma membrane"/>
    <property type="evidence" value="ECO:0007669"/>
    <property type="project" value="UniProtKB-SubCell"/>
</dbReference>
<feature type="binding site" evidence="26">
    <location>
        <position position="625"/>
    </location>
    <ligand>
        <name>Mg(2+)</name>
        <dbReference type="ChEBI" id="CHEBI:18420"/>
    </ligand>
</feature>
<keyword evidence="8 26" id="KW-0479">Metal-binding</keyword>
<dbReference type="FunFam" id="3.40.720.10:FF:000008">
    <property type="entry name" value="Alkaline phosphatase"/>
    <property type="match status" value="1"/>
</dbReference>
<protein>
    <recommendedName>
        <fullName evidence="18">Alkaline phosphatase, tissue-nonspecific isozyme</fullName>
        <ecNumber evidence="4">3.1.3.1</ecNumber>
    </recommendedName>
    <alternativeName>
        <fullName evidence="19">Phosphoamidase</fullName>
    </alternativeName>
</protein>
<evidence type="ECO:0000256" key="19">
    <source>
        <dbReference type="ARBA" id="ARBA00042603"/>
    </source>
</evidence>
<keyword evidence="12" id="KW-0472">Membrane</keyword>
<keyword evidence="29" id="KW-1185">Reference proteome</keyword>
<evidence type="ECO:0000256" key="9">
    <source>
        <dbReference type="ARBA" id="ARBA00022801"/>
    </source>
</evidence>
<evidence type="ECO:0000256" key="28">
    <source>
        <dbReference type="SAM" id="SignalP"/>
    </source>
</evidence>
<evidence type="ECO:0000256" key="22">
    <source>
        <dbReference type="ARBA" id="ARBA00048929"/>
    </source>
</evidence>
<evidence type="ECO:0000256" key="4">
    <source>
        <dbReference type="ARBA" id="ARBA00012647"/>
    </source>
</evidence>
<evidence type="ECO:0000313" key="29">
    <source>
        <dbReference type="Proteomes" id="UP000515135"/>
    </source>
</evidence>
<dbReference type="RefSeq" id="XP_019637157.1">
    <property type="nucleotide sequence ID" value="XM_019781598.1"/>
</dbReference>
<keyword evidence="7" id="KW-0336">GPI-anchor</keyword>
<evidence type="ECO:0000256" key="26">
    <source>
        <dbReference type="PIRSR" id="PIRSR601952-2"/>
    </source>
</evidence>
<evidence type="ECO:0000256" key="3">
    <source>
        <dbReference type="ARBA" id="ARBA00011738"/>
    </source>
</evidence>
<comment type="cofactor">
    <cofactor evidence="26">
        <name>Mg(2+)</name>
        <dbReference type="ChEBI" id="CHEBI:18420"/>
    </cofactor>
    <text evidence="26">Binds 1 Mg(2+) ion.</text>
</comment>
<accession>A0A6P5A1T5</accession>
<dbReference type="OrthoDB" id="5818554at2759"/>
<feature type="binding site" evidence="26">
    <location>
        <position position="905"/>
    </location>
    <ligand>
        <name>Zn(2+)</name>
        <dbReference type="ChEBI" id="CHEBI:29105"/>
        <label>2</label>
    </ligand>
</feature>
<evidence type="ECO:0000256" key="13">
    <source>
        <dbReference type="ARBA" id="ARBA00023180"/>
    </source>
</evidence>
<comment type="catalytic activity">
    <reaction evidence="22">
        <text>phosphoethanolamine + H2O = ethanolamine + phosphate</text>
        <dbReference type="Rhea" id="RHEA:16089"/>
        <dbReference type="ChEBI" id="CHEBI:15377"/>
        <dbReference type="ChEBI" id="CHEBI:43474"/>
        <dbReference type="ChEBI" id="CHEBI:57603"/>
        <dbReference type="ChEBI" id="CHEBI:58190"/>
    </reaction>
    <physiologicalReaction direction="left-to-right" evidence="22">
        <dbReference type="Rhea" id="RHEA:16090"/>
    </physiologicalReaction>
</comment>
<evidence type="ECO:0000256" key="14">
    <source>
        <dbReference type="ARBA" id="ARBA00023288"/>
    </source>
</evidence>
<feature type="active site" description="Phosphoserine intermediate" evidence="25">
    <location>
        <position position="562"/>
    </location>
</feature>
<dbReference type="CDD" id="cd16012">
    <property type="entry name" value="ALP"/>
    <property type="match status" value="2"/>
</dbReference>
<keyword evidence="6" id="KW-0091">Biomineralization</keyword>
<sequence length="985" mass="106573">MFGAPVKFAVLAAWWSAWALTCSCQTEEEKQPKYWNDLAWKDIQETLKVQPKTGVAKNVILFVGDGMGVSTVTAGRILKGQLAGRTGEEELLEMDKLPYSALVKTYNVDRQTGDSAGTATAYLTGVKANYGTVGVDATVKRNDCAASFTGKVKSVLKHAHEAGKSTGIVVTARITHASPSASYAASANRAWEHSGKLPTDAQALGCSDIALQLVRDNPFINTAATHSEKSLFQPDHMQYSLDREDDPAGEPTIAEMTTKAIQILSKNPKGFFLFVEGSKIDLGHHASKAAHALHDLVAFNDAVGAAKTMLDLDETLFTVTADHSHTFTFGGYAPRGTPILGIVPESEDNIVLDGKPFTNILYGNGPGYRLEGRENLTGVNTADKEYIQQSAVPMKFESHGGEDVSVLSDGPMAHLFRGLHEQSYVAHVMKYAACIGEYAYGQTSGGTMFGAPVKFAVLAAWWSAWALTCFCQTDEERQPEYWNDLAWKDIRDALNLQPKTGVAKNVVLFLGDGMGVSTVTAGRILKGQLAGRTGEEELLEMDKLPYSALVKTYNIDRQTGDSAATATAFLGGVKANYYTVGVDGTVARGDCTASLTGKVKSVLRYAHEAGKSTGIVVTSRITHATPAAAYAFAANRAWEHSGKVPNETQALGCSDIALQLVRDNPYINVLLGGGRAYLTTTNQTDPEYPDQKGFRTDGRDLIQEWRDGKQGSAAQYVWRKAEFDQVDPAQTDYLMGLFEPGHMQYSLNIGNDPAGEPTIAEMTTKALQILKKNPKGFFLLVEGSRIDLGHHDSKAALALHDVIAFDDAIGAAKTMVDLDETLFTVTADHSHMFSFGGYAPRGTPILGIVPESEDNDVLDNMPFTNILYGNGPGYGLEGRHNLTGVNTTDKDYIQQSAVPMRYESHSGEDVSVFSDGPMAHLFRGLHEQSYVAHVMKYAACLGEYAETCQTSRVPPCTTSAADRRTWSGFALVSTFLVLVVRCKLG</sequence>
<dbReference type="PROSITE" id="PS51257">
    <property type="entry name" value="PROKAR_LIPOPROTEIN"/>
    <property type="match status" value="1"/>
</dbReference>
<evidence type="ECO:0000256" key="16">
    <source>
        <dbReference type="ARBA" id="ARBA00036923"/>
    </source>
</evidence>
<evidence type="ECO:0000256" key="18">
    <source>
        <dbReference type="ARBA" id="ARBA00040525"/>
    </source>
</evidence>
<comment type="similarity">
    <text evidence="2 27">Belongs to the alkaline phosphatase family.</text>
</comment>
<dbReference type="GO" id="GO:0031214">
    <property type="term" value="P:biomineral tissue development"/>
    <property type="evidence" value="ECO:0007669"/>
    <property type="project" value="UniProtKB-KW"/>
</dbReference>
<reference evidence="30" key="1">
    <citation type="submission" date="2025-08" db="UniProtKB">
        <authorList>
            <consortium name="RefSeq"/>
        </authorList>
    </citation>
    <scope>IDENTIFICATION</scope>
    <source>
        <tissue evidence="30">Gonad</tissue>
    </source>
</reference>
<evidence type="ECO:0000313" key="30">
    <source>
        <dbReference type="RefSeq" id="XP_019637157.1"/>
    </source>
</evidence>
<evidence type="ECO:0000256" key="1">
    <source>
        <dbReference type="ARBA" id="ARBA00004609"/>
    </source>
</evidence>
<evidence type="ECO:0000256" key="21">
    <source>
        <dbReference type="ARBA" id="ARBA00048778"/>
    </source>
</evidence>
<evidence type="ECO:0000256" key="7">
    <source>
        <dbReference type="ARBA" id="ARBA00022622"/>
    </source>
</evidence>
<dbReference type="PANTHER" id="PTHR11596:SF74">
    <property type="entry name" value="ALKALINE PHOSPHATASE, TISSUE-NONSPECIFIC ISOZYME"/>
    <property type="match status" value="1"/>
</dbReference>
<dbReference type="EC" id="3.1.3.1" evidence="4"/>
<evidence type="ECO:0000256" key="6">
    <source>
        <dbReference type="ARBA" id="ARBA00022591"/>
    </source>
</evidence>
<dbReference type="Proteomes" id="UP000515135">
    <property type="component" value="Unplaced"/>
</dbReference>
<evidence type="ECO:0000256" key="11">
    <source>
        <dbReference type="ARBA" id="ARBA00022842"/>
    </source>
</evidence>
<evidence type="ECO:0000256" key="2">
    <source>
        <dbReference type="ARBA" id="ARBA00005984"/>
    </source>
</evidence>
<dbReference type="InterPro" id="IPR017850">
    <property type="entry name" value="Alkaline_phosphatase_core_sf"/>
</dbReference>
<dbReference type="Gene3D" id="3.40.720.10">
    <property type="entry name" value="Alkaline Phosphatase, subunit A"/>
    <property type="match status" value="3"/>
</dbReference>
<feature type="binding site" evidence="26">
    <location>
        <position position="791"/>
    </location>
    <ligand>
        <name>Zn(2+)</name>
        <dbReference type="ChEBI" id="CHEBI:29105"/>
        <label>2</label>
    </ligand>
</feature>
<dbReference type="GO" id="GO:0098552">
    <property type="term" value="C:side of membrane"/>
    <property type="evidence" value="ECO:0007669"/>
    <property type="project" value="UniProtKB-KW"/>
</dbReference>
<evidence type="ECO:0000256" key="10">
    <source>
        <dbReference type="ARBA" id="ARBA00022833"/>
    </source>
</evidence>
<feature type="chain" id="PRO_5028402553" description="Alkaline phosphatase, tissue-nonspecific isozyme" evidence="28">
    <location>
        <begin position="20"/>
        <end position="985"/>
    </location>
</feature>
<dbReference type="PRINTS" id="PR00113">
    <property type="entry name" value="ALKPHPHTASE"/>
</dbReference>
<evidence type="ECO:0000256" key="24">
    <source>
        <dbReference type="ARBA" id="ARBA00049526"/>
    </source>
</evidence>
<comment type="catalytic activity">
    <reaction evidence="24">
        <text>ADP + H2O = AMP + phosphate + H(+)</text>
        <dbReference type="Rhea" id="RHEA:61436"/>
        <dbReference type="ChEBI" id="CHEBI:15377"/>
        <dbReference type="ChEBI" id="CHEBI:15378"/>
        <dbReference type="ChEBI" id="CHEBI:43474"/>
        <dbReference type="ChEBI" id="CHEBI:456215"/>
        <dbReference type="ChEBI" id="CHEBI:456216"/>
    </reaction>
    <physiologicalReaction direction="left-to-right" evidence="24">
        <dbReference type="Rhea" id="RHEA:61437"/>
    </physiologicalReaction>
</comment>
<keyword evidence="5" id="KW-1003">Cell membrane</keyword>
<feature type="binding site" evidence="26">
    <location>
        <position position="512"/>
    </location>
    <ligand>
        <name>Mg(2+)</name>
        <dbReference type="ChEBI" id="CHEBI:18420"/>
    </ligand>
</feature>
<dbReference type="GO" id="GO:0004035">
    <property type="term" value="F:alkaline phosphatase activity"/>
    <property type="evidence" value="ECO:0007669"/>
    <property type="project" value="UniProtKB-EC"/>
</dbReference>
<feature type="binding site" evidence="26">
    <location>
        <position position="828"/>
    </location>
    <ligand>
        <name>Zn(2+)</name>
        <dbReference type="ChEBI" id="CHEBI:29105"/>
        <label>2</label>
    </ligand>
</feature>